<proteinExistence type="predicted"/>
<dbReference type="AlphaFoldDB" id="A0A0C3M799"/>
<feature type="domain" description="N-acetyltransferase" evidence="3">
    <location>
        <begin position="27"/>
        <end position="188"/>
    </location>
</feature>
<dbReference type="GO" id="GO:0031415">
    <property type="term" value="C:NatA complex"/>
    <property type="evidence" value="ECO:0007669"/>
    <property type="project" value="TreeGrafter"/>
</dbReference>
<evidence type="ECO:0000256" key="2">
    <source>
        <dbReference type="ARBA" id="ARBA00023315"/>
    </source>
</evidence>
<dbReference type="Gene3D" id="3.40.630.30">
    <property type="match status" value="1"/>
</dbReference>
<dbReference type="GO" id="GO:0016747">
    <property type="term" value="F:acyltransferase activity, transferring groups other than amino-acyl groups"/>
    <property type="evidence" value="ECO:0007669"/>
    <property type="project" value="InterPro"/>
</dbReference>
<dbReference type="PANTHER" id="PTHR42919:SF8">
    <property type="entry name" value="N-ALPHA-ACETYLTRANSFERASE 50"/>
    <property type="match status" value="1"/>
</dbReference>
<organism evidence="4 5">
    <name type="scientific">Tulasnella calospora MUT 4182</name>
    <dbReference type="NCBI Taxonomy" id="1051891"/>
    <lineage>
        <taxon>Eukaryota</taxon>
        <taxon>Fungi</taxon>
        <taxon>Dikarya</taxon>
        <taxon>Basidiomycota</taxon>
        <taxon>Agaricomycotina</taxon>
        <taxon>Agaricomycetes</taxon>
        <taxon>Cantharellales</taxon>
        <taxon>Tulasnellaceae</taxon>
        <taxon>Tulasnella</taxon>
    </lineage>
</organism>
<dbReference type="Proteomes" id="UP000054248">
    <property type="component" value="Unassembled WGS sequence"/>
</dbReference>
<keyword evidence="5" id="KW-1185">Reference proteome</keyword>
<name>A0A0C3M799_9AGAM</name>
<reference evidence="4 5" key="1">
    <citation type="submission" date="2014-04" db="EMBL/GenBank/DDBJ databases">
        <authorList>
            <consortium name="DOE Joint Genome Institute"/>
            <person name="Kuo A."/>
            <person name="Girlanda M."/>
            <person name="Perotto S."/>
            <person name="Kohler A."/>
            <person name="Nagy L.G."/>
            <person name="Floudas D."/>
            <person name="Copeland A."/>
            <person name="Barry K.W."/>
            <person name="Cichocki N."/>
            <person name="Veneault-Fourrey C."/>
            <person name="LaButti K."/>
            <person name="Lindquist E.A."/>
            <person name="Lipzen A."/>
            <person name="Lundell T."/>
            <person name="Morin E."/>
            <person name="Murat C."/>
            <person name="Sun H."/>
            <person name="Tunlid A."/>
            <person name="Henrissat B."/>
            <person name="Grigoriev I.V."/>
            <person name="Hibbett D.S."/>
            <person name="Martin F."/>
            <person name="Nordberg H.P."/>
            <person name="Cantor M.N."/>
            <person name="Hua S.X."/>
        </authorList>
    </citation>
    <scope>NUCLEOTIDE SEQUENCE [LARGE SCALE GENOMIC DNA]</scope>
    <source>
        <strain evidence="4 5">MUT 4182</strain>
    </source>
</reference>
<dbReference type="InterPro" id="IPR016181">
    <property type="entry name" value="Acyl_CoA_acyltransferase"/>
</dbReference>
<dbReference type="PANTHER" id="PTHR42919">
    <property type="entry name" value="N-ALPHA-ACETYLTRANSFERASE"/>
    <property type="match status" value="1"/>
</dbReference>
<protein>
    <recommendedName>
        <fullName evidence="3">N-acetyltransferase domain-containing protein</fullName>
    </recommendedName>
</protein>
<dbReference type="CDD" id="cd04301">
    <property type="entry name" value="NAT_SF"/>
    <property type="match status" value="1"/>
</dbReference>
<dbReference type="FunFam" id="3.40.630.30:FF:000006">
    <property type="entry name" value="Putative n-alpha-acetyltransferase 50"/>
    <property type="match status" value="1"/>
</dbReference>
<evidence type="ECO:0000259" key="3">
    <source>
        <dbReference type="PROSITE" id="PS51186"/>
    </source>
</evidence>
<evidence type="ECO:0000313" key="4">
    <source>
        <dbReference type="EMBL" id="KIO29562.1"/>
    </source>
</evidence>
<dbReference type="EMBL" id="KN822981">
    <property type="protein sequence ID" value="KIO29562.1"/>
    <property type="molecule type" value="Genomic_DNA"/>
</dbReference>
<keyword evidence="2" id="KW-0012">Acyltransferase</keyword>
<dbReference type="Pfam" id="PF00583">
    <property type="entry name" value="Acetyltransf_1"/>
    <property type="match status" value="1"/>
</dbReference>
<sequence length="195" mass="22270">MSATATETIATTASSSLPLPKARPPKIDFSSVNPNNLGTLRKLNQVLFPIRYSEKFYKDVLLPEHEEFCKLIYYNDIPVGDICCRIETDSNDQTKSRLYIMTMGVLAPYRSRKVGSKGLQHVIDNAIALSKQKDTPKALESIYLHVQTSNDDARRFYEKHGFREVGRVDGYYKKLEPHDAWVLEKVLTESTEERP</sequence>
<gene>
    <name evidence="4" type="ORF">M407DRAFT_167118</name>
</gene>
<dbReference type="SUPFAM" id="SSF55729">
    <property type="entry name" value="Acyl-CoA N-acyltransferases (Nat)"/>
    <property type="match status" value="1"/>
</dbReference>
<dbReference type="OrthoDB" id="47374at2759"/>
<reference evidence="5" key="2">
    <citation type="submission" date="2015-01" db="EMBL/GenBank/DDBJ databases">
        <title>Evolutionary Origins and Diversification of the Mycorrhizal Mutualists.</title>
        <authorList>
            <consortium name="DOE Joint Genome Institute"/>
            <consortium name="Mycorrhizal Genomics Consortium"/>
            <person name="Kohler A."/>
            <person name="Kuo A."/>
            <person name="Nagy L.G."/>
            <person name="Floudas D."/>
            <person name="Copeland A."/>
            <person name="Barry K.W."/>
            <person name="Cichocki N."/>
            <person name="Veneault-Fourrey C."/>
            <person name="LaButti K."/>
            <person name="Lindquist E.A."/>
            <person name="Lipzen A."/>
            <person name="Lundell T."/>
            <person name="Morin E."/>
            <person name="Murat C."/>
            <person name="Riley R."/>
            <person name="Ohm R."/>
            <person name="Sun H."/>
            <person name="Tunlid A."/>
            <person name="Henrissat B."/>
            <person name="Grigoriev I.V."/>
            <person name="Hibbett D.S."/>
            <person name="Martin F."/>
        </authorList>
    </citation>
    <scope>NUCLEOTIDE SEQUENCE [LARGE SCALE GENOMIC DNA]</scope>
    <source>
        <strain evidence="5">MUT 4182</strain>
    </source>
</reference>
<evidence type="ECO:0000256" key="1">
    <source>
        <dbReference type="ARBA" id="ARBA00022679"/>
    </source>
</evidence>
<dbReference type="STRING" id="1051891.A0A0C3M799"/>
<dbReference type="GO" id="GO:0007064">
    <property type="term" value="P:mitotic sister chromatid cohesion"/>
    <property type="evidence" value="ECO:0007669"/>
    <property type="project" value="TreeGrafter"/>
</dbReference>
<dbReference type="InterPro" id="IPR000182">
    <property type="entry name" value="GNAT_dom"/>
</dbReference>
<keyword evidence="1" id="KW-0808">Transferase</keyword>
<dbReference type="PROSITE" id="PS51186">
    <property type="entry name" value="GNAT"/>
    <property type="match status" value="1"/>
</dbReference>
<dbReference type="HOGENOM" id="CLU_013985_5_3_1"/>
<evidence type="ECO:0000313" key="5">
    <source>
        <dbReference type="Proteomes" id="UP000054248"/>
    </source>
</evidence>
<accession>A0A0C3M799</accession>
<dbReference type="InterPro" id="IPR051556">
    <property type="entry name" value="N-term/lysine_N-AcTrnsfr"/>
</dbReference>